<dbReference type="EMBL" id="FOWD01000006">
    <property type="protein sequence ID" value="SFO00606.1"/>
    <property type="molecule type" value="Genomic_DNA"/>
</dbReference>
<feature type="coiled-coil region" evidence="2">
    <location>
        <begin position="2"/>
        <end position="61"/>
    </location>
</feature>
<dbReference type="OrthoDB" id="2049621at2"/>
<dbReference type="InterPro" id="IPR036679">
    <property type="entry name" value="FlgN-like_sf"/>
</dbReference>
<evidence type="ECO:0000256" key="1">
    <source>
        <dbReference type="ARBA" id="ARBA00022795"/>
    </source>
</evidence>
<dbReference type="Gene3D" id="1.20.58.300">
    <property type="entry name" value="FlgN-like"/>
    <property type="match status" value="1"/>
</dbReference>
<keyword evidence="2" id="KW-0175">Coiled coil</keyword>
<dbReference type="InterPro" id="IPR007809">
    <property type="entry name" value="FlgN-like"/>
</dbReference>
<dbReference type="STRING" id="1527.SAMN04489757_106100"/>
<dbReference type="RefSeq" id="WP_091685012.1">
    <property type="nucleotide sequence ID" value="NZ_BAABFM010000013.1"/>
</dbReference>
<dbReference type="Pfam" id="PF05130">
    <property type="entry name" value="FlgN"/>
    <property type="match status" value="1"/>
</dbReference>
<keyword evidence="4" id="KW-1185">Reference proteome</keyword>
<evidence type="ECO:0000313" key="4">
    <source>
        <dbReference type="Proteomes" id="UP000198806"/>
    </source>
</evidence>
<accession>A0A1I5DN55</accession>
<proteinExistence type="predicted"/>
<dbReference type="AlphaFoldDB" id="A0A1I5DN55"/>
<evidence type="ECO:0000256" key="2">
    <source>
        <dbReference type="SAM" id="Coils"/>
    </source>
</evidence>
<protein>
    <submittedName>
        <fullName evidence="3">FlgN protein</fullName>
    </submittedName>
</protein>
<reference evidence="3 4" key="1">
    <citation type="submission" date="2016-10" db="EMBL/GenBank/DDBJ databases">
        <authorList>
            <person name="de Groot N.N."/>
        </authorList>
    </citation>
    <scope>NUCLEOTIDE SEQUENCE [LARGE SCALE GENOMIC DNA]</scope>
    <source>
        <strain evidence="3 4">DSM 1283</strain>
    </source>
</reference>
<dbReference type="GO" id="GO:0044780">
    <property type="term" value="P:bacterial-type flagellum assembly"/>
    <property type="evidence" value="ECO:0007669"/>
    <property type="project" value="InterPro"/>
</dbReference>
<dbReference type="SUPFAM" id="SSF140566">
    <property type="entry name" value="FlgN-like"/>
    <property type="match status" value="1"/>
</dbReference>
<evidence type="ECO:0000313" key="3">
    <source>
        <dbReference type="EMBL" id="SFO00606.1"/>
    </source>
</evidence>
<name>A0A1I5DN55_9FIRM</name>
<organism evidence="3 4">
    <name type="scientific">Anaerocolumna aminovalerica</name>
    <dbReference type="NCBI Taxonomy" id="1527"/>
    <lineage>
        <taxon>Bacteria</taxon>
        <taxon>Bacillati</taxon>
        <taxon>Bacillota</taxon>
        <taxon>Clostridia</taxon>
        <taxon>Lachnospirales</taxon>
        <taxon>Lachnospiraceae</taxon>
        <taxon>Anaerocolumna</taxon>
    </lineage>
</organism>
<keyword evidence="1" id="KW-1005">Bacterial flagellum biogenesis</keyword>
<gene>
    <name evidence="3" type="ORF">SAMN04489757_106100</name>
</gene>
<sequence length="171" mass="19676">MASLIEELITTLEQEYEIYEKLVPIEEKKTKIIVKGDLESLQQITEQEQGIVEKINHLERKRAEVVNNIGIVIGKDPQILRVQTIIEILDKQPKEQQQLTRVHEKLKKTVLKLADINDHNNSLIQQSLEMIEFNMNFIQSAQMLTMNNGYNKGASQFDTPVMGTGIFDTKQ</sequence>
<dbReference type="Proteomes" id="UP000198806">
    <property type="component" value="Unassembled WGS sequence"/>
</dbReference>